<reference evidence="6 7" key="1">
    <citation type="submission" date="2024-04" db="EMBL/GenBank/DDBJ databases">
        <authorList>
            <consortium name="Genoscope - CEA"/>
            <person name="William W."/>
        </authorList>
    </citation>
    <scope>NUCLEOTIDE SEQUENCE [LARGE SCALE GENOMIC DNA]</scope>
</reference>
<keyword evidence="2" id="KW-0689">Ribosomal protein</keyword>
<protein>
    <recommendedName>
        <fullName evidence="4">Large ribosomal subunit protein uL10m</fullName>
    </recommendedName>
    <alternativeName>
        <fullName evidence="5">39S ribosomal protein L10, mitochondrial</fullName>
    </alternativeName>
</protein>
<keyword evidence="3" id="KW-0687">Ribonucleoprotein</keyword>
<evidence type="ECO:0000313" key="7">
    <source>
        <dbReference type="Proteomes" id="UP001497497"/>
    </source>
</evidence>
<evidence type="ECO:0000256" key="2">
    <source>
        <dbReference type="ARBA" id="ARBA00022980"/>
    </source>
</evidence>
<comment type="caution">
    <text evidence="6">The sequence shown here is derived from an EMBL/GenBank/DDBJ whole genome shotgun (WGS) entry which is preliminary data.</text>
</comment>
<dbReference type="GO" id="GO:1990904">
    <property type="term" value="C:ribonucleoprotein complex"/>
    <property type="evidence" value="ECO:0007669"/>
    <property type="project" value="UniProtKB-KW"/>
</dbReference>
<dbReference type="Pfam" id="PF00466">
    <property type="entry name" value="Ribosomal_L10"/>
    <property type="match status" value="1"/>
</dbReference>
<sequence length="249" mass="28030">MASTCGLVVRQFSTSTRLLKKPNISKPRVPWTERRILNAVTIPLFPPDPRPLPQKCFDELKSKEESKNSELSAAYQAFRLRQTVKMFNENQMVAICHILPMAKRDAFNVRTKIVTAGMGFMFSNNKWSKAAVENTRLRNLEPYFTSDNVYIVSQDNKVKEMVAILRKTPELQLLGGLVENQILSRDMMMNIAKLPPLDVLRGELVSILSASAAKTSRLLGKHQQDLAINLDQLVKQGSADAEAKEGNEE</sequence>
<evidence type="ECO:0000256" key="4">
    <source>
        <dbReference type="ARBA" id="ARBA00035707"/>
    </source>
</evidence>
<evidence type="ECO:0000313" key="6">
    <source>
        <dbReference type="EMBL" id="CAL1545900.1"/>
    </source>
</evidence>
<keyword evidence="7" id="KW-1185">Reference proteome</keyword>
<comment type="similarity">
    <text evidence="1">Belongs to the universal ribosomal protein uL10 family.</text>
</comment>
<evidence type="ECO:0000256" key="5">
    <source>
        <dbReference type="ARBA" id="ARBA00035716"/>
    </source>
</evidence>
<accession>A0AAV2IGE2</accession>
<dbReference type="InterPro" id="IPR047865">
    <property type="entry name" value="Ribosomal_uL10_bac_type"/>
</dbReference>
<dbReference type="PANTHER" id="PTHR11560">
    <property type="entry name" value="39S RIBOSOMAL PROTEIN L10, MITOCHONDRIAL"/>
    <property type="match status" value="1"/>
</dbReference>
<dbReference type="InterPro" id="IPR043141">
    <property type="entry name" value="Ribosomal_uL10-like_sf"/>
</dbReference>
<dbReference type="AlphaFoldDB" id="A0AAV2IGE2"/>
<dbReference type="GO" id="GO:0005840">
    <property type="term" value="C:ribosome"/>
    <property type="evidence" value="ECO:0007669"/>
    <property type="project" value="UniProtKB-KW"/>
</dbReference>
<evidence type="ECO:0000256" key="3">
    <source>
        <dbReference type="ARBA" id="ARBA00023274"/>
    </source>
</evidence>
<organism evidence="6 7">
    <name type="scientific">Lymnaea stagnalis</name>
    <name type="common">Great pond snail</name>
    <name type="synonym">Helix stagnalis</name>
    <dbReference type="NCBI Taxonomy" id="6523"/>
    <lineage>
        <taxon>Eukaryota</taxon>
        <taxon>Metazoa</taxon>
        <taxon>Spiralia</taxon>
        <taxon>Lophotrochozoa</taxon>
        <taxon>Mollusca</taxon>
        <taxon>Gastropoda</taxon>
        <taxon>Heterobranchia</taxon>
        <taxon>Euthyneura</taxon>
        <taxon>Panpulmonata</taxon>
        <taxon>Hygrophila</taxon>
        <taxon>Lymnaeoidea</taxon>
        <taxon>Lymnaeidae</taxon>
        <taxon>Lymnaea</taxon>
    </lineage>
</organism>
<dbReference type="Gene3D" id="3.30.70.1730">
    <property type="match status" value="1"/>
</dbReference>
<dbReference type="EMBL" id="CAXITT010000749">
    <property type="protein sequence ID" value="CAL1545900.1"/>
    <property type="molecule type" value="Genomic_DNA"/>
</dbReference>
<proteinExistence type="inferred from homology"/>
<dbReference type="SUPFAM" id="SSF160369">
    <property type="entry name" value="Ribosomal protein L10-like"/>
    <property type="match status" value="1"/>
</dbReference>
<dbReference type="Proteomes" id="UP001497497">
    <property type="component" value="Unassembled WGS sequence"/>
</dbReference>
<evidence type="ECO:0000256" key="1">
    <source>
        <dbReference type="ARBA" id="ARBA00008889"/>
    </source>
</evidence>
<dbReference type="InterPro" id="IPR001790">
    <property type="entry name" value="Ribosomal_uL10"/>
</dbReference>
<name>A0AAV2IGE2_LYMST</name>
<gene>
    <name evidence="6" type="ORF">GSLYS_00019277001</name>
</gene>